<organism evidence="7 8">
    <name type="scientific">Spirochaeta isovalerica</name>
    <dbReference type="NCBI Taxonomy" id="150"/>
    <lineage>
        <taxon>Bacteria</taxon>
        <taxon>Pseudomonadati</taxon>
        <taxon>Spirochaetota</taxon>
        <taxon>Spirochaetia</taxon>
        <taxon>Spirochaetales</taxon>
        <taxon>Spirochaetaceae</taxon>
        <taxon>Spirochaeta</taxon>
    </lineage>
</organism>
<evidence type="ECO:0000256" key="1">
    <source>
        <dbReference type="ARBA" id="ARBA00005417"/>
    </source>
</evidence>
<dbReference type="RefSeq" id="WP_184746926.1">
    <property type="nucleotide sequence ID" value="NZ_JACHGJ010000004.1"/>
</dbReference>
<dbReference type="PROSITE" id="PS50893">
    <property type="entry name" value="ABC_TRANSPORTER_2"/>
    <property type="match status" value="1"/>
</dbReference>
<dbReference type="InterPro" id="IPR003593">
    <property type="entry name" value="AAA+_ATPase"/>
</dbReference>
<feature type="domain" description="ABC transporter" evidence="6">
    <location>
        <begin position="2"/>
        <end position="236"/>
    </location>
</feature>
<dbReference type="Gene3D" id="3.40.50.300">
    <property type="entry name" value="P-loop containing nucleotide triphosphate hydrolases"/>
    <property type="match status" value="1"/>
</dbReference>
<keyword evidence="2" id="KW-0813">Transport</keyword>
<keyword evidence="4" id="KW-0547">Nucleotide-binding</keyword>
<keyword evidence="3" id="KW-0536">Nodulation</keyword>
<protein>
    <submittedName>
        <fullName evidence="7">Sodium transport system ATP-binding protein</fullName>
    </submittedName>
</protein>
<gene>
    <name evidence="7" type="ORF">HNR50_002329</name>
</gene>
<evidence type="ECO:0000313" key="8">
    <source>
        <dbReference type="Proteomes" id="UP000587760"/>
    </source>
</evidence>
<dbReference type="InterPro" id="IPR050763">
    <property type="entry name" value="ABC_transporter_ATP-binding"/>
</dbReference>
<comment type="similarity">
    <text evidence="1">Belongs to the ABC transporter superfamily.</text>
</comment>
<evidence type="ECO:0000256" key="5">
    <source>
        <dbReference type="ARBA" id="ARBA00022840"/>
    </source>
</evidence>
<name>A0A841RA89_9SPIO</name>
<dbReference type="PANTHER" id="PTHR42711:SF5">
    <property type="entry name" value="ABC TRANSPORTER ATP-BINDING PROTEIN NATA"/>
    <property type="match status" value="1"/>
</dbReference>
<dbReference type="AlphaFoldDB" id="A0A841RA89"/>
<evidence type="ECO:0000256" key="4">
    <source>
        <dbReference type="ARBA" id="ARBA00022741"/>
    </source>
</evidence>
<dbReference type="SMART" id="SM00382">
    <property type="entry name" value="AAA"/>
    <property type="match status" value="1"/>
</dbReference>
<keyword evidence="5 7" id="KW-0067">ATP-binding</keyword>
<evidence type="ECO:0000259" key="6">
    <source>
        <dbReference type="PROSITE" id="PS50893"/>
    </source>
</evidence>
<dbReference type="GO" id="GO:0005524">
    <property type="term" value="F:ATP binding"/>
    <property type="evidence" value="ECO:0007669"/>
    <property type="project" value="UniProtKB-KW"/>
</dbReference>
<dbReference type="EMBL" id="JACHGJ010000004">
    <property type="protein sequence ID" value="MBB6480656.1"/>
    <property type="molecule type" value="Genomic_DNA"/>
</dbReference>
<comment type="caution">
    <text evidence="7">The sequence shown here is derived from an EMBL/GenBank/DDBJ whole genome shotgun (WGS) entry which is preliminary data.</text>
</comment>
<keyword evidence="8" id="KW-1185">Reference proteome</keyword>
<evidence type="ECO:0000256" key="3">
    <source>
        <dbReference type="ARBA" id="ARBA00022458"/>
    </source>
</evidence>
<dbReference type="GO" id="GO:0016887">
    <property type="term" value="F:ATP hydrolysis activity"/>
    <property type="evidence" value="ECO:0007669"/>
    <property type="project" value="InterPro"/>
</dbReference>
<reference evidence="7 8" key="1">
    <citation type="submission" date="2020-08" db="EMBL/GenBank/DDBJ databases">
        <title>Genomic Encyclopedia of Type Strains, Phase IV (KMG-IV): sequencing the most valuable type-strain genomes for metagenomic binning, comparative biology and taxonomic classification.</title>
        <authorList>
            <person name="Goeker M."/>
        </authorList>
    </citation>
    <scope>NUCLEOTIDE SEQUENCE [LARGE SCALE GENOMIC DNA]</scope>
    <source>
        <strain evidence="7 8">DSM 2461</strain>
    </source>
</reference>
<evidence type="ECO:0000256" key="2">
    <source>
        <dbReference type="ARBA" id="ARBA00022448"/>
    </source>
</evidence>
<dbReference type="InterPro" id="IPR027417">
    <property type="entry name" value="P-loop_NTPase"/>
</dbReference>
<evidence type="ECO:0000313" key="7">
    <source>
        <dbReference type="EMBL" id="MBB6480656.1"/>
    </source>
</evidence>
<dbReference type="Pfam" id="PF00005">
    <property type="entry name" value="ABC_tran"/>
    <property type="match status" value="1"/>
</dbReference>
<dbReference type="SUPFAM" id="SSF52540">
    <property type="entry name" value="P-loop containing nucleoside triphosphate hydrolases"/>
    <property type="match status" value="1"/>
</dbReference>
<proteinExistence type="inferred from homology"/>
<dbReference type="Proteomes" id="UP000587760">
    <property type="component" value="Unassembled WGS sequence"/>
</dbReference>
<accession>A0A841RA89</accession>
<dbReference type="PANTHER" id="PTHR42711">
    <property type="entry name" value="ABC TRANSPORTER ATP-BINDING PROTEIN"/>
    <property type="match status" value="1"/>
</dbReference>
<sequence length="245" mass="27053">MIRLDNVYKSFPQRKNSKKVLKGLSFQADPGEVFCLLGANGSGKTTTLQTIATLLKPDSGQVYVNEMNVAEKGREVRSVLGFLTGEMRLAGSLTGREWLNFFGKLNKMKPDSLKAKISLLADHLEMEDFLDKPVDKLSTGMKQKISIAISQIHDPLVILFDEPTSGLDIMASRIVLDYIKQCRSEGKTIILCTHIMSEAEKLGDRIGILIDGKLAAQGTLDELLAESGESSLEDLFFKLSGREEQ</sequence>
<dbReference type="InterPro" id="IPR003439">
    <property type="entry name" value="ABC_transporter-like_ATP-bd"/>
</dbReference>